<dbReference type="PANTHER" id="PTHR36151:SF3">
    <property type="entry name" value="ER-BOUND OXYGENASE MPAB_MPAB'_RUBBER OXYGENASE CATALYTIC DOMAIN-CONTAINING PROTEIN"/>
    <property type="match status" value="1"/>
</dbReference>
<dbReference type="Pfam" id="PF09995">
    <property type="entry name" value="MPAB_Lcp_cat"/>
    <property type="match status" value="1"/>
</dbReference>
<evidence type="ECO:0000313" key="2">
    <source>
        <dbReference type="EMBL" id="QUD87319.1"/>
    </source>
</evidence>
<dbReference type="Proteomes" id="UP000676409">
    <property type="component" value="Chromosome"/>
</dbReference>
<accession>A0A975FY25</accession>
<dbReference type="AlphaFoldDB" id="A0A975FY25"/>
<reference evidence="2" key="1">
    <citation type="submission" date="2021-04" db="EMBL/GenBank/DDBJ databases">
        <title>The complete genome sequence of Caulobacter sp. S6.</title>
        <authorList>
            <person name="Tang Y."/>
            <person name="Ouyang W."/>
            <person name="Liu Q."/>
            <person name="Huang B."/>
            <person name="Guo Z."/>
            <person name="Lei P."/>
        </authorList>
    </citation>
    <scope>NUCLEOTIDE SEQUENCE</scope>
    <source>
        <strain evidence="2">S6</strain>
    </source>
</reference>
<dbReference type="RefSeq" id="WP_211937371.1">
    <property type="nucleotide sequence ID" value="NZ_CP073078.1"/>
</dbReference>
<evidence type="ECO:0000259" key="1">
    <source>
        <dbReference type="Pfam" id="PF09995"/>
    </source>
</evidence>
<feature type="domain" description="ER-bound oxygenase mpaB/mpaB'/Rubber oxygenase catalytic" evidence="1">
    <location>
        <begin position="45"/>
        <end position="272"/>
    </location>
</feature>
<sequence length="311" mass="33773">MTAHSPAADFELHETAKAAAAREAPIDFLNPLGEPSLVPPDSVQWRVFRNPVALGVGGVAAVLLEFADARIRSGVWDHSVYRIDPIGRSRRTGAAAMVGVYGPASAARRVIAGVNRLHSKVSGVTPDGRAYKALEPELLDWVHATAAFGFMKAYHSFVRPLTDEDQARFFSEGVSVSQLYGVRRPVRSEAEFLEMMAALAPDFEPHSINLEFLGIIASGKAAPSAPKFLHRALAKGAVSILPDLVRNRLELGAEWNLTAADRAVLRVFGRLADTIRDRKSPAWQAAVRMGLPGEFAWLPPGRQSEILARRG</sequence>
<gene>
    <name evidence="2" type="ORF">KCG34_20050</name>
</gene>
<dbReference type="KEGG" id="caul:KCG34_20050"/>
<proteinExistence type="predicted"/>
<protein>
    <submittedName>
        <fullName evidence="2">DUF2236 domain-containing protein</fullName>
    </submittedName>
</protein>
<evidence type="ECO:0000313" key="3">
    <source>
        <dbReference type="Proteomes" id="UP000676409"/>
    </source>
</evidence>
<dbReference type="EMBL" id="CP073078">
    <property type="protein sequence ID" value="QUD87319.1"/>
    <property type="molecule type" value="Genomic_DNA"/>
</dbReference>
<name>A0A975FY25_9CAUL</name>
<organism evidence="2 3">
    <name type="scientific">Phenylobacterium montanum</name>
    <dbReference type="NCBI Taxonomy" id="2823693"/>
    <lineage>
        <taxon>Bacteria</taxon>
        <taxon>Pseudomonadati</taxon>
        <taxon>Pseudomonadota</taxon>
        <taxon>Alphaproteobacteria</taxon>
        <taxon>Caulobacterales</taxon>
        <taxon>Caulobacteraceae</taxon>
        <taxon>Phenylobacterium</taxon>
    </lineage>
</organism>
<dbReference type="PANTHER" id="PTHR36151">
    <property type="entry name" value="BLR2777 PROTEIN"/>
    <property type="match status" value="1"/>
</dbReference>
<keyword evidence="3" id="KW-1185">Reference proteome</keyword>
<dbReference type="GO" id="GO:0016491">
    <property type="term" value="F:oxidoreductase activity"/>
    <property type="evidence" value="ECO:0007669"/>
    <property type="project" value="InterPro"/>
</dbReference>
<dbReference type="InterPro" id="IPR018713">
    <property type="entry name" value="MPAB/Lcp_cat_dom"/>
</dbReference>